<evidence type="ECO:0008006" key="4">
    <source>
        <dbReference type="Google" id="ProtNLM"/>
    </source>
</evidence>
<keyword evidence="1" id="KW-0812">Transmembrane</keyword>
<evidence type="ECO:0000256" key="1">
    <source>
        <dbReference type="SAM" id="Phobius"/>
    </source>
</evidence>
<name>A0A1A9RFD8_EIKCO</name>
<proteinExistence type="predicted"/>
<dbReference type="RefSeq" id="WP_064084244.1">
    <property type="nucleotide sequence ID" value="NZ_LXSF01000005.1"/>
</dbReference>
<dbReference type="NCBIfam" id="TIGR02098">
    <property type="entry name" value="MJ0042_CXXC"/>
    <property type="match status" value="1"/>
</dbReference>
<dbReference type="Proteomes" id="UP000078003">
    <property type="component" value="Unassembled WGS sequence"/>
</dbReference>
<evidence type="ECO:0000313" key="2">
    <source>
        <dbReference type="EMBL" id="OAM16592.1"/>
    </source>
</evidence>
<dbReference type="InterPro" id="IPR011723">
    <property type="entry name" value="Znf/thioredoxin_put"/>
</dbReference>
<feature type="transmembrane region" description="Helical" evidence="1">
    <location>
        <begin position="247"/>
        <end position="267"/>
    </location>
</feature>
<gene>
    <name evidence="2" type="ORF">A7P85_06190</name>
</gene>
<sequence length="271" mass="29050">MKTVKLSCPRCQAENHYAVADLQAANGRVQCSQCRHAFTVTRKPKAQSAPAAKAELLQEDVIHAKMPLREKLARLKQQSAALAAQQAGQDADESLHTQKKPLAAELDEIDSRLRRQRMALDNDTGQAMPFKLAEAERTANSTDAIEALLQRSAATPPPPAVLPSIDTLLKSAQSAAAGHGQTQNIHIQAESLVFNLVSGRDPGGIQLPAAAKLPAVIDQPADNLLSAPSSHPSVPASAAAVHSEFNWTLASLAALTVLIMQLFYYLLIMKH</sequence>
<evidence type="ECO:0000313" key="3">
    <source>
        <dbReference type="Proteomes" id="UP000078003"/>
    </source>
</evidence>
<dbReference type="AlphaFoldDB" id="A0A1A9RFD8"/>
<accession>A0A1A9RFD8</accession>
<protein>
    <recommendedName>
        <fullName evidence="4">Zinc finger/thioredoxin putative domain-containing protein</fullName>
    </recommendedName>
</protein>
<keyword evidence="1" id="KW-1133">Transmembrane helix</keyword>
<comment type="caution">
    <text evidence="2">The sequence shown here is derived from an EMBL/GenBank/DDBJ whole genome shotgun (WGS) entry which is preliminary data.</text>
</comment>
<dbReference type="EMBL" id="LXSF01000005">
    <property type="protein sequence ID" value="OAM16592.1"/>
    <property type="molecule type" value="Genomic_DNA"/>
</dbReference>
<organism evidence="2 3">
    <name type="scientific">Eikenella corrodens</name>
    <dbReference type="NCBI Taxonomy" id="539"/>
    <lineage>
        <taxon>Bacteria</taxon>
        <taxon>Pseudomonadati</taxon>
        <taxon>Pseudomonadota</taxon>
        <taxon>Betaproteobacteria</taxon>
        <taxon>Neisseriales</taxon>
        <taxon>Neisseriaceae</taxon>
        <taxon>Eikenella</taxon>
    </lineage>
</organism>
<keyword evidence="1" id="KW-0472">Membrane</keyword>
<reference evidence="3" key="1">
    <citation type="submission" date="2016-05" db="EMBL/GenBank/DDBJ databases">
        <title>Draft genome of Corynebacterium afermentans subsp. afermentans LCDC 88199T.</title>
        <authorList>
            <person name="Bernier A.-M."/>
            <person name="Bernard K."/>
        </authorList>
    </citation>
    <scope>NUCLEOTIDE SEQUENCE [LARGE SCALE GENOMIC DNA]</scope>
    <source>
        <strain evidence="3">NML01-0328</strain>
    </source>
</reference>